<evidence type="ECO:0000256" key="1">
    <source>
        <dbReference type="SAM" id="MobiDB-lite"/>
    </source>
</evidence>
<dbReference type="AlphaFoldDB" id="A0A087S9T1"/>
<feature type="region of interest" description="Disordered" evidence="1">
    <location>
        <begin position="1"/>
        <end position="21"/>
    </location>
</feature>
<dbReference type="KEGG" id="apro:F751_0006"/>
<feature type="region of interest" description="Disordered" evidence="1">
    <location>
        <begin position="35"/>
        <end position="178"/>
    </location>
</feature>
<feature type="compositionally biased region" description="Basic residues" evidence="1">
    <location>
        <begin position="54"/>
        <end position="75"/>
    </location>
</feature>
<accession>A0A087S9T1</accession>
<proteinExistence type="predicted"/>
<name>A0A087S9T1_AUXPR</name>
<dbReference type="RefSeq" id="XP_011400586.1">
    <property type="nucleotide sequence ID" value="XM_011402284.1"/>
</dbReference>
<feature type="compositionally biased region" description="Low complexity" evidence="1">
    <location>
        <begin position="105"/>
        <end position="118"/>
    </location>
</feature>
<keyword evidence="3" id="KW-1185">Reference proteome</keyword>
<evidence type="ECO:0000313" key="2">
    <source>
        <dbReference type="EMBL" id="KFM22485.1"/>
    </source>
</evidence>
<protein>
    <submittedName>
        <fullName evidence="2">Uncharacterized protein</fullName>
    </submittedName>
</protein>
<dbReference type="GeneID" id="23611397"/>
<feature type="compositionally biased region" description="Pro residues" evidence="1">
    <location>
        <begin position="90"/>
        <end position="104"/>
    </location>
</feature>
<feature type="compositionally biased region" description="Low complexity" evidence="1">
    <location>
        <begin position="125"/>
        <end position="142"/>
    </location>
</feature>
<sequence>MCHSRRSRWTGSSNSAGACRRGRSRVCGNIIRTSACRWPGDSSRSAKGDSRSRQLPRRLQRARHKSRRARRRRNMRQTAQMSVTLQRQPPQQPQPQLPQQPQPQPQSSSARLRSVRSSTRPKRTPASPASGGAWASSGARRWPSARRPRRMPPAAPPRGLSSPCRSGTSGGCSASCPAGRASRRCILLAP</sequence>
<gene>
    <name evidence="2" type="ORF">F751_0006</name>
</gene>
<dbReference type="EMBL" id="APJO01000962">
    <property type="protein sequence ID" value="KFM22485.1"/>
    <property type="molecule type" value="Genomic_DNA"/>
</dbReference>
<dbReference type="PROSITE" id="PS51257">
    <property type="entry name" value="PROKAR_LIPOPROTEIN"/>
    <property type="match status" value="1"/>
</dbReference>
<reference evidence="2 3" key="1">
    <citation type="journal article" date="2014" name="BMC Genomics">
        <title>Oil accumulation mechanisms of the oleaginous microalga Chlorella protothecoides revealed through its genome, transcriptomes, and proteomes.</title>
        <authorList>
            <person name="Gao C."/>
            <person name="Wang Y."/>
            <person name="Shen Y."/>
            <person name="Yan D."/>
            <person name="He X."/>
            <person name="Dai J."/>
            <person name="Wu Q."/>
        </authorList>
    </citation>
    <scope>NUCLEOTIDE SEQUENCE [LARGE SCALE GENOMIC DNA]</scope>
    <source>
        <strain evidence="2 3">0710</strain>
    </source>
</reference>
<dbReference type="Proteomes" id="UP000028924">
    <property type="component" value="Unassembled WGS sequence"/>
</dbReference>
<comment type="caution">
    <text evidence="2">The sequence shown here is derived from an EMBL/GenBank/DDBJ whole genome shotgun (WGS) entry which is preliminary data.</text>
</comment>
<evidence type="ECO:0000313" key="3">
    <source>
        <dbReference type="Proteomes" id="UP000028924"/>
    </source>
</evidence>
<organism evidence="2 3">
    <name type="scientific">Auxenochlorella protothecoides</name>
    <name type="common">Green microalga</name>
    <name type="synonym">Chlorella protothecoides</name>
    <dbReference type="NCBI Taxonomy" id="3075"/>
    <lineage>
        <taxon>Eukaryota</taxon>
        <taxon>Viridiplantae</taxon>
        <taxon>Chlorophyta</taxon>
        <taxon>core chlorophytes</taxon>
        <taxon>Trebouxiophyceae</taxon>
        <taxon>Chlorellales</taxon>
        <taxon>Chlorellaceae</taxon>
        <taxon>Auxenochlorella</taxon>
    </lineage>
</organism>